<dbReference type="RefSeq" id="WP_166694272.1">
    <property type="nucleotide sequence ID" value="NZ_WAEL01000015.1"/>
</dbReference>
<dbReference type="Proteomes" id="UP000606008">
    <property type="component" value="Unassembled WGS sequence"/>
</dbReference>
<sequence>MFHRYAPRNFVAHSTMPINRRRYGQGRPKRWLKISYFIRFVRGRGKCEECGAEHGKPHPRTGKKVKLHCAHLDHNPDNLSFFNLKSLCHVCHHHHDSRDNWRRRWYGETGKYYKQTMMPFMKNSG</sequence>
<organism evidence="1 2">
    <name type="scientific">Fibrivirga algicola</name>
    <dbReference type="NCBI Taxonomy" id="2950420"/>
    <lineage>
        <taxon>Bacteria</taxon>
        <taxon>Pseudomonadati</taxon>
        <taxon>Bacteroidota</taxon>
        <taxon>Cytophagia</taxon>
        <taxon>Cytophagales</taxon>
        <taxon>Spirosomataceae</taxon>
        <taxon>Fibrivirga</taxon>
    </lineage>
</organism>
<protein>
    <recommendedName>
        <fullName evidence="3">HNH endonuclease</fullName>
    </recommendedName>
</protein>
<comment type="caution">
    <text evidence="1">The sequence shown here is derived from an EMBL/GenBank/DDBJ whole genome shotgun (WGS) entry which is preliminary data.</text>
</comment>
<proteinExistence type="predicted"/>
<evidence type="ECO:0000313" key="2">
    <source>
        <dbReference type="Proteomes" id="UP000606008"/>
    </source>
</evidence>
<name>A0ABX0QMS3_9BACT</name>
<dbReference type="EMBL" id="WAEL01000015">
    <property type="protein sequence ID" value="NID13760.1"/>
    <property type="molecule type" value="Genomic_DNA"/>
</dbReference>
<accession>A0ABX0QMS3</accession>
<gene>
    <name evidence="1" type="ORF">F7231_26565</name>
</gene>
<evidence type="ECO:0000313" key="1">
    <source>
        <dbReference type="EMBL" id="NID13760.1"/>
    </source>
</evidence>
<keyword evidence="2" id="KW-1185">Reference proteome</keyword>
<reference evidence="1" key="1">
    <citation type="submission" date="2024-05" db="EMBL/GenBank/DDBJ databases">
        <authorList>
            <person name="Jung D.-H."/>
        </authorList>
    </citation>
    <scope>NUCLEOTIDE SEQUENCE</scope>
    <source>
        <strain evidence="1">JA-25</strain>
    </source>
</reference>
<evidence type="ECO:0008006" key="3">
    <source>
        <dbReference type="Google" id="ProtNLM"/>
    </source>
</evidence>